<dbReference type="SMART" id="SM00369">
    <property type="entry name" value="LRR_TYP"/>
    <property type="match status" value="3"/>
</dbReference>
<feature type="region of interest" description="Disordered" evidence="5">
    <location>
        <begin position="721"/>
        <end position="761"/>
    </location>
</feature>
<keyword evidence="1" id="KW-0433">Leucine-rich repeat</keyword>
<organism evidence="8 9">
    <name type="scientific">Dimorphilus gyrociliatus</name>
    <dbReference type="NCBI Taxonomy" id="2664684"/>
    <lineage>
        <taxon>Eukaryota</taxon>
        <taxon>Metazoa</taxon>
        <taxon>Spiralia</taxon>
        <taxon>Lophotrochozoa</taxon>
        <taxon>Annelida</taxon>
        <taxon>Polychaeta</taxon>
        <taxon>Polychaeta incertae sedis</taxon>
        <taxon>Dinophilidae</taxon>
        <taxon>Dimorphilus</taxon>
    </lineage>
</organism>
<dbReference type="InterPro" id="IPR001611">
    <property type="entry name" value="Leu-rich_rpt"/>
</dbReference>
<dbReference type="Gene3D" id="4.10.400.10">
    <property type="entry name" value="Low-density Lipoprotein Receptor"/>
    <property type="match status" value="1"/>
</dbReference>
<dbReference type="SMART" id="SM00192">
    <property type="entry name" value="LDLa"/>
    <property type="match status" value="1"/>
</dbReference>
<evidence type="ECO:0000313" key="8">
    <source>
        <dbReference type="EMBL" id="CAD5114299.1"/>
    </source>
</evidence>
<dbReference type="InterPro" id="IPR002172">
    <property type="entry name" value="LDrepeatLR_classA_rpt"/>
</dbReference>
<feature type="region of interest" description="Disordered" evidence="5">
    <location>
        <begin position="659"/>
        <end position="694"/>
    </location>
</feature>
<dbReference type="SUPFAM" id="SSF52058">
    <property type="entry name" value="L domain-like"/>
    <property type="match status" value="1"/>
</dbReference>
<dbReference type="Proteomes" id="UP000549394">
    <property type="component" value="Unassembled WGS sequence"/>
</dbReference>
<dbReference type="OrthoDB" id="676979at2759"/>
<reference evidence="8 9" key="1">
    <citation type="submission" date="2020-08" db="EMBL/GenBank/DDBJ databases">
        <authorList>
            <person name="Hejnol A."/>
        </authorList>
    </citation>
    <scope>NUCLEOTIDE SEQUENCE [LARGE SCALE GENOMIC DNA]</scope>
</reference>
<comment type="caution">
    <text evidence="8">The sequence shown here is derived from an EMBL/GenBank/DDBJ whole genome shotgun (WGS) entry which is preliminary data.</text>
</comment>
<dbReference type="PANTHER" id="PTHR24366">
    <property type="entry name" value="IG(IMMUNOGLOBULIN) AND LRR(LEUCINE RICH REPEAT) DOMAINS"/>
    <property type="match status" value="1"/>
</dbReference>
<evidence type="ECO:0000256" key="4">
    <source>
        <dbReference type="PROSITE-ProRule" id="PRU00124"/>
    </source>
</evidence>
<evidence type="ECO:0000313" key="9">
    <source>
        <dbReference type="Proteomes" id="UP000549394"/>
    </source>
</evidence>
<evidence type="ECO:0000256" key="2">
    <source>
        <dbReference type="ARBA" id="ARBA00022737"/>
    </source>
</evidence>
<accession>A0A7I8VFX0</accession>
<feature type="transmembrane region" description="Helical" evidence="6">
    <location>
        <begin position="571"/>
        <end position="592"/>
    </location>
</feature>
<dbReference type="AlphaFoldDB" id="A0A7I8VFX0"/>
<dbReference type="EMBL" id="CAJFCJ010000005">
    <property type="protein sequence ID" value="CAD5114299.1"/>
    <property type="molecule type" value="Genomic_DNA"/>
</dbReference>
<dbReference type="InterPro" id="IPR003591">
    <property type="entry name" value="Leu-rich_rpt_typical-subtyp"/>
</dbReference>
<evidence type="ECO:0000256" key="7">
    <source>
        <dbReference type="SAM" id="SignalP"/>
    </source>
</evidence>
<dbReference type="InterPro" id="IPR036055">
    <property type="entry name" value="LDL_receptor-like_sf"/>
</dbReference>
<keyword evidence="6" id="KW-0472">Membrane</keyword>
<feature type="transmembrane region" description="Helical" evidence="6">
    <location>
        <begin position="604"/>
        <end position="629"/>
    </location>
</feature>
<dbReference type="PROSITE" id="PS50068">
    <property type="entry name" value="LDLRA_2"/>
    <property type="match status" value="1"/>
</dbReference>
<keyword evidence="6" id="KW-1133">Transmembrane helix</keyword>
<keyword evidence="6" id="KW-0812">Transmembrane</keyword>
<evidence type="ECO:0000256" key="6">
    <source>
        <dbReference type="SAM" id="Phobius"/>
    </source>
</evidence>
<dbReference type="SUPFAM" id="SSF57424">
    <property type="entry name" value="LDL receptor-like module"/>
    <property type="match status" value="1"/>
</dbReference>
<keyword evidence="7" id="KW-0732">Signal</keyword>
<dbReference type="Gene3D" id="3.80.10.10">
    <property type="entry name" value="Ribonuclease Inhibitor"/>
    <property type="match status" value="2"/>
</dbReference>
<evidence type="ECO:0000256" key="5">
    <source>
        <dbReference type="SAM" id="MobiDB-lite"/>
    </source>
</evidence>
<evidence type="ECO:0000256" key="3">
    <source>
        <dbReference type="ARBA" id="ARBA00023157"/>
    </source>
</evidence>
<sequence length="761" mass="85893">MKCLLVSLIIIQFSVTAAVICSVGEYQCPRLGGLSKEARCVPHYKWCDGRGDCEGSYDESRDQDYPDRFCLPTNENVFGPNEKQLLTLAFTKESEFEFDSRSTGTCKLVDLEDIDLCRCSNYQFICSVAKTDVSIILKDLKIETLELITDLRVNMKDVNDFTFRKLINLRWLDLSDGNLMTISRKAFDNQGLLQILNISNTPLKYISHDTLQPLKNLRILNISNIFYDDFQFDDTAFGEMTELQMLIIRNTTWNPSSSSIIELNNNISEVLEVDFSANQLQIVSEWLLSKMTRVTSLCLKNNRIKFIHKFAFSFLHQLQFIDLSYNQLENLHTDLFELTANLREIRLNDNPIVNFDIFIIAPPENLLTFYLYNTRLTQLTDRIEAWKGFYSSYLSPNSAVRSIRRVRVQLLIQCRFFPYSQDCHIESGQKSDGVSSFDQLLGGNGLPSMLILSALWILSANLGMIIFTQKNVHNTVAKQLQTCLGLYGTNSTHLLYIYNGLKRGKEGSVLSSQLHVARLFAAIISFMPINGQSGTELPAYGSDALCWSSIHVVSITTDTAAVADSKMRIRFICITVVQVTASLIVLISTTALTLPERDNFSPCWATLIALYWQAFWTPFVACLCSQTVIDSLPQSISKKMEQSLVKSAGIVAQPPQKGILRQPADITRSPLGSSKSRDADTSNSRGDEFYNSSSMRRRIRPNRLSMAGSISLISYEIKEFSQDSEKTSQEWTTETSTHSKDSHTGSSLSRHSSLDSDVSDQ</sequence>
<protein>
    <submittedName>
        <fullName evidence="8">DgyrCDS3441</fullName>
    </submittedName>
</protein>
<dbReference type="CDD" id="cd00112">
    <property type="entry name" value="LDLa"/>
    <property type="match status" value="1"/>
</dbReference>
<dbReference type="Pfam" id="PF13855">
    <property type="entry name" value="LRR_8"/>
    <property type="match status" value="2"/>
</dbReference>
<comment type="caution">
    <text evidence="4">Lacks conserved residue(s) required for the propagation of feature annotation.</text>
</comment>
<proteinExistence type="predicted"/>
<feature type="chain" id="PRO_5029541013" evidence="7">
    <location>
        <begin position="19"/>
        <end position="761"/>
    </location>
</feature>
<feature type="transmembrane region" description="Helical" evidence="6">
    <location>
        <begin position="449"/>
        <end position="468"/>
    </location>
</feature>
<evidence type="ECO:0000256" key="1">
    <source>
        <dbReference type="ARBA" id="ARBA00022614"/>
    </source>
</evidence>
<dbReference type="PANTHER" id="PTHR24366:SF96">
    <property type="entry name" value="LEUCINE RICH REPEAT CONTAINING 53"/>
    <property type="match status" value="1"/>
</dbReference>
<name>A0A7I8VFX0_9ANNE</name>
<dbReference type="InterPro" id="IPR032675">
    <property type="entry name" value="LRR_dom_sf"/>
</dbReference>
<keyword evidence="3" id="KW-1015">Disulfide bond</keyword>
<keyword evidence="9" id="KW-1185">Reference proteome</keyword>
<feature type="signal peptide" evidence="7">
    <location>
        <begin position="1"/>
        <end position="18"/>
    </location>
</feature>
<gene>
    <name evidence="8" type="ORF">DGYR_LOCUS3158</name>
</gene>
<feature type="compositionally biased region" description="Basic and acidic residues" evidence="5">
    <location>
        <begin position="675"/>
        <end position="688"/>
    </location>
</feature>
<keyword evidence="2" id="KW-0677">Repeat</keyword>